<organism evidence="9 10">
    <name type="scientific">Spinacia oleracea</name>
    <name type="common">Spinach</name>
    <dbReference type="NCBI Taxonomy" id="3562"/>
    <lineage>
        <taxon>Eukaryota</taxon>
        <taxon>Viridiplantae</taxon>
        <taxon>Streptophyta</taxon>
        <taxon>Embryophyta</taxon>
        <taxon>Tracheophyta</taxon>
        <taxon>Spermatophyta</taxon>
        <taxon>Magnoliopsida</taxon>
        <taxon>eudicotyledons</taxon>
        <taxon>Gunneridae</taxon>
        <taxon>Pentapetalae</taxon>
        <taxon>Caryophyllales</taxon>
        <taxon>Chenopodiaceae</taxon>
        <taxon>Chenopodioideae</taxon>
        <taxon>Anserineae</taxon>
        <taxon>Spinacia</taxon>
    </lineage>
</organism>
<protein>
    <submittedName>
        <fullName evidence="10">Uncharacterized protein isoform X2</fullName>
    </submittedName>
</protein>
<evidence type="ECO:0000256" key="3">
    <source>
        <dbReference type="ARBA" id="ARBA00023125"/>
    </source>
</evidence>
<evidence type="ECO:0000256" key="1">
    <source>
        <dbReference type="ARBA" id="ARBA00004123"/>
    </source>
</evidence>
<keyword evidence="3" id="KW-0238">DNA-binding</keyword>
<dbReference type="PANTHER" id="PTHR46621:SF1">
    <property type="entry name" value="SNRNA-ACTIVATING PROTEIN COMPLEX SUBUNIT 4"/>
    <property type="match status" value="1"/>
</dbReference>
<accession>A0ABM3QTU8</accession>
<evidence type="ECO:0000256" key="2">
    <source>
        <dbReference type="ARBA" id="ARBA00023015"/>
    </source>
</evidence>
<name>A0ABM3QTU8_SPIOL</name>
<dbReference type="Proteomes" id="UP000813463">
    <property type="component" value="Chromosome 6"/>
</dbReference>
<dbReference type="PANTHER" id="PTHR46621">
    <property type="entry name" value="SNRNA-ACTIVATING PROTEIN COMPLEX SUBUNIT 4"/>
    <property type="match status" value="1"/>
</dbReference>
<feature type="domain" description="Myb-like" evidence="7">
    <location>
        <begin position="273"/>
        <end position="324"/>
    </location>
</feature>
<gene>
    <name evidence="10" type="primary">LOC110797633</name>
</gene>
<feature type="region of interest" description="Disordered" evidence="6">
    <location>
        <begin position="762"/>
        <end position="783"/>
    </location>
</feature>
<keyword evidence="2" id="KW-0805">Transcription regulation</keyword>
<feature type="region of interest" description="Disordered" evidence="6">
    <location>
        <begin position="471"/>
        <end position="555"/>
    </location>
</feature>
<evidence type="ECO:0000259" key="7">
    <source>
        <dbReference type="PROSITE" id="PS50090"/>
    </source>
</evidence>
<reference evidence="9" key="1">
    <citation type="journal article" date="2021" name="Nat. Commun.">
        <title>Genomic analyses provide insights into spinach domestication and the genetic basis of agronomic traits.</title>
        <authorList>
            <person name="Cai X."/>
            <person name="Sun X."/>
            <person name="Xu C."/>
            <person name="Sun H."/>
            <person name="Wang X."/>
            <person name="Ge C."/>
            <person name="Zhang Z."/>
            <person name="Wang Q."/>
            <person name="Fei Z."/>
            <person name="Jiao C."/>
            <person name="Wang Q."/>
        </authorList>
    </citation>
    <scope>NUCLEOTIDE SEQUENCE [LARGE SCALE GENOMIC DNA]</scope>
    <source>
        <strain evidence="9">cv. Varoflay</strain>
    </source>
</reference>
<keyword evidence="9" id="KW-1185">Reference proteome</keyword>
<dbReference type="InterPro" id="IPR017930">
    <property type="entry name" value="Myb_dom"/>
</dbReference>
<evidence type="ECO:0000313" key="10">
    <source>
        <dbReference type="RefSeq" id="XP_056686758.1"/>
    </source>
</evidence>
<dbReference type="SMART" id="SM00717">
    <property type="entry name" value="SANT"/>
    <property type="match status" value="5"/>
</dbReference>
<feature type="compositionally biased region" description="Basic and acidic residues" evidence="6">
    <location>
        <begin position="541"/>
        <end position="555"/>
    </location>
</feature>
<feature type="compositionally biased region" description="Polar residues" evidence="6">
    <location>
        <begin position="526"/>
        <end position="538"/>
    </location>
</feature>
<dbReference type="InterPro" id="IPR051575">
    <property type="entry name" value="Myb-like_DNA-bd"/>
</dbReference>
<evidence type="ECO:0000256" key="4">
    <source>
        <dbReference type="ARBA" id="ARBA00023163"/>
    </source>
</evidence>
<dbReference type="InterPro" id="IPR001005">
    <property type="entry name" value="SANT/Myb"/>
</dbReference>
<dbReference type="Pfam" id="PF00249">
    <property type="entry name" value="Myb_DNA-binding"/>
    <property type="match status" value="4"/>
</dbReference>
<dbReference type="SUPFAM" id="SSF46689">
    <property type="entry name" value="Homeodomain-like"/>
    <property type="match status" value="3"/>
</dbReference>
<feature type="compositionally biased region" description="Basic residues" evidence="6">
    <location>
        <begin position="487"/>
        <end position="496"/>
    </location>
</feature>
<feature type="domain" description="HTH myb-type" evidence="8">
    <location>
        <begin position="273"/>
        <end position="328"/>
    </location>
</feature>
<dbReference type="GeneID" id="110797633"/>
<comment type="subcellular location">
    <subcellularLocation>
        <location evidence="1">Nucleus</location>
    </subcellularLocation>
</comment>
<sequence>MEAIKKNRSCQKFLRNKMLHVEARMEEIKELQKRLKTLRDFQVQCKKKIGRALSQKQDARVQLISVPKQRANKKGSEKNVSAMNYGPLENSHVALYKTAMKDFPLSFRREKWSKVENQSLKKEIIKQFQERVFDKSADVISALEEPGFDNGVDGMISSITNLDITPEIIQDFLGKVDWNKLASRLEEERFPRRLTAECEEERVPRRLAAECEARWLNSENCLINRDNWTSNEDKHLLLLIQKNGIHNWSYIAQKLETNRTPFQCLARYQRSLNASILKREWTEDEDAQLRSAVESFGESNWQAVASVLEGRTGTQCSNRWNKTLLPARQKVGKWSINEDKRLRVAVTLFGHKSWHRIAQFVPGRTQAQCRERWVNVLDPCLNRGQWTEEDDMKLKAAIAEHGYCWSKVAVCIPLRTDNQCRRRWKRLFPNEVLLLKAAKDIKKAALISNFVDRESERPTLGADDFVPLRITDSANNHEKENVPQARNKSRSRKRKRCDGSTGLDDKRSKSGYDALENKKRKAIRSGSKTVKQTGNRNLSTESKKSCESTESNENRELETWDEPIRVRSRRPRRVRLKEIPAISHSGVSQAAGVPDTTMNMTTLVHCANHGNILDVLHGQSTSDSQLRIPEETVKGSNIITYKRKKRSSKLPPGRNVSADTTLVDNCEAMEFQSRNDGKETHFMDAAGSNKESSVKRQNRSRLHLDQSVEWEDLPLVTMINNKRSSKLQPRRSFLTKTTLGDSNCGEMELRTCNDGNEAHSMDAAVSSKENNVKQQKKSRLHRNQSVEWEDLPLAVLRRKTVTRIQKRI</sequence>
<evidence type="ECO:0000313" key="9">
    <source>
        <dbReference type="Proteomes" id="UP000813463"/>
    </source>
</evidence>
<dbReference type="Gene3D" id="1.10.10.60">
    <property type="entry name" value="Homeodomain-like"/>
    <property type="match status" value="4"/>
</dbReference>
<evidence type="ECO:0000256" key="6">
    <source>
        <dbReference type="SAM" id="MobiDB-lite"/>
    </source>
</evidence>
<keyword evidence="5" id="KW-0539">Nucleus</keyword>
<feature type="domain" description="HTH myb-type" evidence="8">
    <location>
        <begin position="378"/>
        <end position="432"/>
    </location>
</feature>
<dbReference type="InterPro" id="IPR009057">
    <property type="entry name" value="Homeodomain-like_sf"/>
</dbReference>
<dbReference type="PROSITE" id="PS51294">
    <property type="entry name" value="HTH_MYB"/>
    <property type="match status" value="3"/>
</dbReference>
<proteinExistence type="predicted"/>
<feature type="domain" description="Myb-like" evidence="7">
    <location>
        <begin position="378"/>
        <end position="428"/>
    </location>
</feature>
<evidence type="ECO:0000259" key="8">
    <source>
        <dbReference type="PROSITE" id="PS51294"/>
    </source>
</evidence>
<dbReference type="RefSeq" id="XP_056686758.1">
    <property type="nucleotide sequence ID" value="XM_056830780.1"/>
</dbReference>
<evidence type="ECO:0000256" key="5">
    <source>
        <dbReference type="ARBA" id="ARBA00023242"/>
    </source>
</evidence>
<reference evidence="10" key="2">
    <citation type="submission" date="2025-08" db="UniProtKB">
        <authorList>
            <consortium name="RefSeq"/>
        </authorList>
    </citation>
    <scope>IDENTIFICATION</scope>
    <source>
        <tissue evidence="10">Leaf</tissue>
    </source>
</reference>
<feature type="domain" description="Myb-like" evidence="7">
    <location>
        <begin position="224"/>
        <end position="272"/>
    </location>
</feature>
<feature type="domain" description="Myb-like" evidence="7">
    <location>
        <begin position="326"/>
        <end position="377"/>
    </location>
</feature>
<feature type="domain" description="HTH myb-type" evidence="8">
    <location>
        <begin position="332"/>
        <end position="377"/>
    </location>
</feature>
<keyword evidence="4" id="KW-0804">Transcription</keyword>
<dbReference type="PROSITE" id="PS50090">
    <property type="entry name" value="MYB_LIKE"/>
    <property type="match status" value="4"/>
</dbReference>
<dbReference type="CDD" id="cd00167">
    <property type="entry name" value="SANT"/>
    <property type="match status" value="3"/>
</dbReference>